<dbReference type="PRINTS" id="PR00368">
    <property type="entry name" value="FADPNR"/>
</dbReference>
<keyword evidence="2" id="KW-1185">Reference proteome</keyword>
<keyword evidence="1" id="KW-0808">Transferase</keyword>
<proteinExistence type="predicted"/>
<evidence type="ECO:0000313" key="2">
    <source>
        <dbReference type="Proteomes" id="UP000635278"/>
    </source>
</evidence>
<dbReference type="Proteomes" id="UP000635278">
    <property type="component" value="Unassembled WGS sequence"/>
</dbReference>
<dbReference type="InterPro" id="IPR036188">
    <property type="entry name" value="FAD/NAD-bd_sf"/>
</dbReference>
<accession>A0ABX0JN30</accession>
<dbReference type="RefSeq" id="WP_173581687.1">
    <property type="nucleotide sequence ID" value="NZ_WOTB01000001.1"/>
</dbReference>
<dbReference type="EMBL" id="WOTB01000001">
    <property type="protein sequence ID" value="NHN83255.1"/>
    <property type="molecule type" value="Genomic_DNA"/>
</dbReference>
<reference evidence="1 2" key="1">
    <citation type="journal article" date="2020" name="Int. J. Syst. Evol. Microbiol.">
        <title>Novel acetic acid bacteria from cider fermentations: Acetobacter conturbans sp. nov. and Acetobacter fallax sp. nov.</title>
        <authorList>
            <person name="Sombolestani A.S."/>
            <person name="Cleenwerck I."/>
            <person name="Cnockaert M."/>
            <person name="Borremans W."/>
            <person name="Wieme A.D."/>
            <person name="De Vuyst L."/>
            <person name="Vandamme P."/>
        </authorList>
    </citation>
    <scope>NUCLEOTIDE SEQUENCE [LARGE SCALE GENOMIC DNA]</scope>
    <source>
        <strain evidence="1 2">LMG 30640</strain>
    </source>
</reference>
<dbReference type="GO" id="GO:0008483">
    <property type="term" value="F:transaminase activity"/>
    <property type="evidence" value="ECO:0007669"/>
    <property type="project" value="UniProtKB-KW"/>
</dbReference>
<dbReference type="Gene3D" id="3.50.50.60">
    <property type="entry name" value="FAD/NAD(P)-binding domain"/>
    <property type="match status" value="1"/>
</dbReference>
<dbReference type="SUPFAM" id="SSF51905">
    <property type="entry name" value="FAD/NAD(P)-binding domain"/>
    <property type="match status" value="1"/>
</dbReference>
<comment type="caution">
    <text evidence="1">The sequence shown here is derived from an EMBL/GenBank/DDBJ whole genome shotgun (WGS) entry which is preliminary data.</text>
</comment>
<name>A0ABX0JN30_9PROT</name>
<sequence>MTLNTPVGSLRQERSFRLVIVGGGPAGMATLLAAHYEGRLNELLDAGVAIIEQGDAPGAGALGDYAISSDSSGMTFVDCLRAPDETPLTALCNHPLTRGLAAAGEGAVALKEAARFLDLVGTVLRKMVSEHGNCEVLTRHTAAGVTRTAAGWRVKVQDRAGGIRFLRARNVVLCTGAHQPPERLATEYLGDSSLADSSLTALCGDRLVQSGYVLTDEGLDDIRRRLGGISTPRMAVIGGSTSAVAVCHAVLNRLPDVRFQAGGVSLLHRRELRVYYPDAASAIREGYTEFGPDDICGISGKVFRFAGFRLDSRELVMQARGIGGRAPEPRLRLHRLMPGNDPEALRLLAEADVVVAALGYRPRALPVSDLDGRPVRLMAQRGPQEPLVDDRCRVVTDAGEVLPGLFGLGLAAGFVPRGPLGGEPSFRGQANGLWLWQKDVGGLIVSAVLGPVGGEKGVSAASYGRPGQKTVEPVFLSSLPLRPPAASGLLYSV</sequence>
<evidence type="ECO:0000313" key="1">
    <source>
        <dbReference type="EMBL" id="NHN83255.1"/>
    </source>
</evidence>
<protein>
    <submittedName>
        <fullName evidence="1">Aminotransferase DegT</fullName>
    </submittedName>
</protein>
<organism evidence="1 2">
    <name type="scientific">Acetobacter musti</name>
    <dbReference type="NCBI Taxonomy" id="864732"/>
    <lineage>
        <taxon>Bacteria</taxon>
        <taxon>Pseudomonadati</taxon>
        <taxon>Pseudomonadota</taxon>
        <taxon>Alphaproteobacteria</taxon>
        <taxon>Acetobacterales</taxon>
        <taxon>Acetobacteraceae</taxon>
        <taxon>Acetobacter</taxon>
    </lineage>
</organism>
<gene>
    <name evidence="1" type="ORF">GOB93_01180</name>
</gene>
<keyword evidence="1" id="KW-0032">Aminotransferase</keyword>